<reference evidence="11 12" key="1">
    <citation type="submission" date="2019-06" db="EMBL/GenBank/DDBJ databases">
        <title>Sorghum-associated microbial communities from plants grown in Nebraska, USA.</title>
        <authorList>
            <person name="Schachtman D."/>
        </authorList>
    </citation>
    <scope>NUCLEOTIDE SEQUENCE [LARGE SCALE GENOMIC DNA]</scope>
    <source>
        <strain evidence="11 12">1209</strain>
    </source>
</reference>
<protein>
    <recommendedName>
        <fullName evidence="3 9">DNA repair protein RecN</fullName>
    </recommendedName>
    <alternativeName>
        <fullName evidence="8 9">Recombination protein N</fullName>
    </alternativeName>
</protein>
<evidence type="ECO:0000256" key="3">
    <source>
        <dbReference type="ARBA" id="ARBA00021315"/>
    </source>
</evidence>
<dbReference type="AlphaFoldDB" id="A0A561Q5I0"/>
<dbReference type="Proteomes" id="UP000320811">
    <property type="component" value="Unassembled WGS sequence"/>
</dbReference>
<keyword evidence="5 9" id="KW-0227">DNA damage</keyword>
<dbReference type="EMBL" id="VIWO01000001">
    <property type="protein sequence ID" value="TWF45615.1"/>
    <property type="molecule type" value="Genomic_DNA"/>
</dbReference>
<comment type="function">
    <text evidence="1 9">May be involved in recombinational repair of damaged DNA.</text>
</comment>
<dbReference type="GO" id="GO:0005524">
    <property type="term" value="F:ATP binding"/>
    <property type="evidence" value="ECO:0007669"/>
    <property type="project" value="UniProtKB-KW"/>
</dbReference>
<comment type="caution">
    <text evidence="11">The sequence shown here is derived from an EMBL/GenBank/DDBJ whole genome shotgun (WGS) entry which is preliminary data.</text>
</comment>
<dbReference type="CDD" id="cd03241">
    <property type="entry name" value="ABC_RecN"/>
    <property type="match status" value="2"/>
</dbReference>
<dbReference type="PANTHER" id="PTHR11059:SF0">
    <property type="entry name" value="DNA REPAIR PROTEIN RECN"/>
    <property type="match status" value="1"/>
</dbReference>
<evidence type="ECO:0000259" key="10">
    <source>
        <dbReference type="Pfam" id="PF02463"/>
    </source>
</evidence>
<evidence type="ECO:0000256" key="4">
    <source>
        <dbReference type="ARBA" id="ARBA00022741"/>
    </source>
</evidence>
<dbReference type="OrthoDB" id="9806954at2"/>
<sequence>MLQRLTITNYAIIDHLEVDFSGNLNVITGETGAGKSILLGALSLILGERADPGVLFDKTGKCIIEGFFKVKKSQVAAFFQEHELDLEDQLIIRREISATGKSRAFVNDTPVNISQLSELSSYLVDLHQQFDTLALGNADFQREVIDALVNKPAEMQQYHQVFVQYVQVQKKYKQLFDSRDSANKELDYNRFLLEELTDAGFNTHEIEDLESELQTLSHAEEIKNTLNRVYFQLKEDEQPILQQLKQLQSSLQGLAAFHKEMPAIAERLLSSYLELQDIAGEVEQINDQVQYDAQRIELVNERMALGYRLFKKHGVQTTDELLAIKEELTVKVDNVLNLDEQLVSLEQEQTRLKEQLLQLAGVISAYRQEQASPFEKQVNVLLAQVGMPNARLKVDIVTGELNPYGQDTIDFLFDANKSNQFAPVGKVASGGELSRLMLCIKSLVAQSVSLPTLIFDEIDTGISGEAARQVGIILKNLAKSHQIICITHQPQIAGKADAHYFVYKEAKAEKVTTGVRLLSEEERVNKIAQMLSGEKPTAAALENAREMLAIPS</sequence>
<dbReference type="GO" id="GO:0009432">
    <property type="term" value="P:SOS response"/>
    <property type="evidence" value="ECO:0007669"/>
    <property type="project" value="TreeGrafter"/>
</dbReference>
<keyword evidence="6" id="KW-0067">ATP-binding</keyword>
<dbReference type="RefSeq" id="WP_145664855.1">
    <property type="nucleotide sequence ID" value="NZ_VIWO01000001.1"/>
</dbReference>
<feature type="domain" description="RecF/RecN/SMC N-terminal" evidence="10">
    <location>
        <begin position="1"/>
        <end position="507"/>
    </location>
</feature>
<dbReference type="GO" id="GO:0006310">
    <property type="term" value="P:DNA recombination"/>
    <property type="evidence" value="ECO:0007669"/>
    <property type="project" value="InterPro"/>
</dbReference>
<dbReference type="NCBIfam" id="TIGR00634">
    <property type="entry name" value="recN"/>
    <property type="match status" value="1"/>
</dbReference>
<evidence type="ECO:0000313" key="11">
    <source>
        <dbReference type="EMBL" id="TWF45615.1"/>
    </source>
</evidence>
<evidence type="ECO:0000256" key="9">
    <source>
        <dbReference type="PIRNR" id="PIRNR003128"/>
    </source>
</evidence>
<evidence type="ECO:0000313" key="12">
    <source>
        <dbReference type="Proteomes" id="UP000320811"/>
    </source>
</evidence>
<dbReference type="PIRSF" id="PIRSF003128">
    <property type="entry name" value="RecN"/>
    <property type="match status" value="1"/>
</dbReference>
<dbReference type="SUPFAM" id="SSF52540">
    <property type="entry name" value="P-loop containing nucleoside triphosphate hydrolases"/>
    <property type="match status" value="2"/>
</dbReference>
<dbReference type="InterPro" id="IPR003395">
    <property type="entry name" value="RecF/RecN/SMC_N"/>
</dbReference>
<keyword evidence="4" id="KW-0547">Nucleotide-binding</keyword>
<dbReference type="PANTHER" id="PTHR11059">
    <property type="entry name" value="DNA REPAIR PROTEIN RECN"/>
    <property type="match status" value="1"/>
</dbReference>
<accession>A0A561Q5I0</accession>
<dbReference type="GO" id="GO:0043590">
    <property type="term" value="C:bacterial nucleoid"/>
    <property type="evidence" value="ECO:0007669"/>
    <property type="project" value="TreeGrafter"/>
</dbReference>
<dbReference type="InterPro" id="IPR004604">
    <property type="entry name" value="DNA_recomb/repair_RecN"/>
</dbReference>
<organism evidence="11 12">
    <name type="scientific">Chitinophaga polysaccharea</name>
    <dbReference type="NCBI Taxonomy" id="1293035"/>
    <lineage>
        <taxon>Bacteria</taxon>
        <taxon>Pseudomonadati</taxon>
        <taxon>Bacteroidota</taxon>
        <taxon>Chitinophagia</taxon>
        <taxon>Chitinophagales</taxon>
        <taxon>Chitinophagaceae</taxon>
        <taxon>Chitinophaga</taxon>
    </lineage>
</organism>
<dbReference type="InterPro" id="IPR027417">
    <property type="entry name" value="P-loop_NTPase"/>
</dbReference>
<keyword evidence="12" id="KW-1185">Reference proteome</keyword>
<evidence type="ECO:0000256" key="6">
    <source>
        <dbReference type="ARBA" id="ARBA00022840"/>
    </source>
</evidence>
<gene>
    <name evidence="11" type="ORF">FHW36_1011546</name>
</gene>
<dbReference type="Pfam" id="PF02463">
    <property type="entry name" value="SMC_N"/>
    <property type="match status" value="1"/>
</dbReference>
<evidence type="ECO:0000256" key="5">
    <source>
        <dbReference type="ARBA" id="ARBA00022763"/>
    </source>
</evidence>
<keyword evidence="7 9" id="KW-0234">DNA repair</keyword>
<dbReference type="GO" id="GO:0006281">
    <property type="term" value="P:DNA repair"/>
    <property type="evidence" value="ECO:0007669"/>
    <property type="project" value="UniProtKB-KW"/>
</dbReference>
<proteinExistence type="inferred from homology"/>
<evidence type="ECO:0000256" key="7">
    <source>
        <dbReference type="ARBA" id="ARBA00023204"/>
    </source>
</evidence>
<evidence type="ECO:0000256" key="2">
    <source>
        <dbReference type="ARBA" id="ARBA00009441"/>
    </source>
</evidence>
<evidence type="ECO:0000256" key="1">
    <source>
        <dbReference type="ARBA" id="ARBA00003618"/>
    </source>
</evidence>
<comment type="similarity">
    <text evidence="2 9">Belongs to the RecN family.</text>
</comment>
<name>A0A561Q5I0_9BACT</name>
<evidence type="ECO:0000256" key="8">
    <source>
        <dbReference type="ARBA" id="ARBA00033408"/>
    </source>
</evidence>
<dbReference type="Gene3D" id="3.40.50.300">
    <property type="entry name" value="P-loop containing nucleotide triphosphate hydrolases"/>
    <property type="match status" value="2"/>
</dbReference>